<keyword evidence="1" id="KW-0238">DNA-binding</keyword>
<dbReference type="EMBL" id="JASOIH010000003">
    <property type="protein sequence ID" value="MDK6899408.1"/>
    <property type="molecule type" value="Genomic_DNA"/>
</dbReference>
<accession>A0AAW6XPB5</accession>
<name>A0AAW6XPB5_STRAG</name>
<gene>
    <name evidence="3" type="ORF">QP229_05300</name>
</gene>
<dbReference type="SMART" id="SM00530">
    <property type="entry name" value="HTH_XRE"/>
    <property type="match status" value="1"/>
</dbReference>
<dbReference type="RefSeq" id="WP_000571928.1">
    <property type="nucleotide sequence ID" value="NZ_CABMHV010000023.1"/>
</dbReference>
<dbReference type="InterPro" id="IPR001387">
    <property type="entry name" value="Cro/C1-type_HTH"/>
</dbReference>
<protein>
    <submittedName>
        <fullName evidence="3">Helix-turn-helix transcriptional regulator</fullName>
    </submittedName>
</protein>
<feature type="domain" description="HTH cro/C1-type" evidence="2">
    <location>
        <begin position="9"/>
        <end position="63"/>
    </location>
</feature>
<proteinExistence type="predicted"/>
<dbReference type="CDD" id="cd00093">
    <property type="entry name" value="HTH_XRE"/>
    <property type="match status" value="1"/>
</dbReference>
<reference evidence="3" key="1">
    <citation type="submission" date="2023-05" db="EMBL/GenBank/DDBJ databases">
        <title>Cataloging the Phylogenetic Diversity of Human Bladder Bacteria.</title>
        <authorList>
            <person name="Du J."/>
        </authorList>
    </citation>
    <scope>NUCLEOTIDE SEQUENCE</scope>
    <source>
        <strain evidence="3">UMB8703</strain>
    </source>
</reference>
<dbReference type="Proteomes" id="UP001230629">
    <property type="component" value="Unassembled WGS sequence"/>
</dbReference>
<dbReference type="PANTHER" id="PTHR46558:SF11">
    <property type="entry name" value="HTH-TYPE TRANSCRIPTIONAL REGULATOR XRE"/>
    <property type="match status" value="1"/>
</dbReference>
<comment type="caution">
    <text evidence="3">The sequence shown here is derived from an EMBL/GenBank/DDBJ whole genome shotgun (WGS) entry which is preliminary data.</text>
</comment>
<dbReference type="AlphaFoldDB" id="A0AAW6XPB5"/>
<dbReference type="PANTHER" id="PTHR46558">
    <property type="entry name" value="TRACRIPTIONAL REGULATORY PROTEIN-RELATED-RELATED"/>
    <property type="match status" value="1"/>
</dbReference>
<evidence type="ECO:0000313" key="3">
    <source>
        <dbReference type="EMBL" id="MDK6899408.1"/>
    </source>
</evidence>
<dbReference type="Gene3D" id="1.10.260.40">
    <property type="entry name" value="lambda repressor-like DNA-binding domains"/>
    <property type="match status" value="1"/>
</dbReference>
<dbReference type="Pfam" id="PF01381">
    <property type="entry name" value="HTH_3"/>
    <property type="match status" value="1"/>
</dbReference>
<dbReference type="KEGG" id="sagg:EN73_09565"/>
<evidence type="ECO:0000259" key="2">
    <source>
        <dbReference type="PROSITE" id="PS50943"/>
    </source>
</evidence>
<evidence type="ECO:0000313" key="4">
    <source>
        <dbReference type="Proteomes" id="UP001230629"/>
    </source>
</evidence>
<dbReference type="PROSITE" id="PS50943">
    <property type="entry name" value="HTH_CROC1"/>
    <property type="match status" value="1"/>
</dbReference>
<dbReference type="GO" id="GO:0003677">
    <property type="term" value="F:DNA binding"/>
    <property type="evidence" value="ECO:0007669"/>
    <property type="project" value="UniProtKB-KW"/>
</dbReference>
<evidence type="ECO:0000256" key="1">
    <source>
        <dbReference type="ARBA" id="ARBA00023125"/>
    </source>
</evidence>
<sequence length="117" mass="13632">MIENFALNLIRLRKQKGLSQKELAKKIGMLPQTISNIENQKGYPTFSNLDKIARYFNVSATELFGTPQQIELERVMFQTDEYSRKAEKILSAVSVFENFVKKYDYQKIIEFGLSLKE</sequence>
<dbReference type="SUPFAM" id="SSF47413">
    <property type="entry name" value="lambda repressor-like DNA-binding domains"/>
    <property type="match status" value="1"/>
</dbReference>
<dbReference type="InterPro" id="IPR010982">
    <property type="entry name" value="Lambda_DNA-bd_dom_sf"/>
</dbReference>
<organism evidence="3 4">
    <name type="scientific">Streptococcus agalactiae</name>
    <dbReference type="NCBI Taxonomy" id="1311"/>
    <lineage>
        <taxon>Bacteria</taxon>
        <taxon>Bacillati</taxon>
        <taxon>Bacillota</taxon>
        <taxon>Bacilli</taxon>
        <taxon>Lactobacillales</taxon>
        <taxon>Streptococcaceae</taxon>
        <taxon>Streptococcus</taxon>
    </lineage>
</organism>